<accession>A0ABW9LHA7</accession>
<name>A0ABW9LHA7_9MYCO</name>
<proteinExistence type="predicted"/>
<dbReference type="RefSeq" id="WP_409544689.1">
    <property type="nucleotide sequence ID" value="NZ_JBKBDD010000011.1"/>
</dbReference>
<comment type="caution">
    <text evidence="1">The sequence shown here is derived from an EMBL/GenBank/DDBJ whole genome shotgun (WGS) entry which is preliminary data.</text>
</comment>
<gene>
    <name evidence="1" type="ORF">ACK4CT_25775</name>
</gene>
<dbReference type="Proteomes" id="UP001635816">
    <property type="component" value="Unassembled WGS sequence"/>
</dbReference>
<sequence length="175" mass="18134">MATVSITSDDGELDSASAVLEVQATNPDYNQPALRVKQSGRHGGAASIRIDDPNPDIELVETGLVGDQPGAGKFEIAVQDDRFQINGRRATVNPDEQGFDTIIVLQRPATGGNLGFGFVKASHFGRFGGGRGAIVIANATVAPSENVVGAGILYVEDGALKFRGSNGTVTELAPA</sequence>
<dbReference type="EMBL" id="JBKBDD010000011">
    <property type="protein sequence ID" value="MFN6546609.1"/>
    <property type="molecule type" value="Genomic_DNA"/>
</dbReference>
<evidence type="ECO:0000313" key="1">
    <source>
        <dbReference type="EMBL" id="MFN6546609.1"/>
    </source>
</evidence>
<reference evidence="1 2" key="1">
    <citation type="submission" date="2024-12" db="EMBL/GenBank/DDBJ databases">
        <title>The coexistence of Mycolicibacterium septicum and Mycolicibacterium nivoides in clinical samples.</title>
        <authorList>
            <person name="Wang C."/>
            <person name="Feng Y."/>
            <person name="Zong Z."/>
        </authorList>
    </citation>
    <scope>NUCLEOTIDE SEQUENCE [LARGE SCALE GENOMIC DNA]</scope>
    <source>
        <strain evidence="1 2">120309</strain>
    </source>
</reference>
<organism evidence="1 2">
    <name type="scientific">Mycolicibacterium nivoides</name>
    <dbReference type="NCBI Taxonomy" id="2487344"/>
    <lineage>
        <taxon>Bacteria</taxon>
        <taxon>Bacillati</taxon>
        <taxon>Actinomycetota</taxon>
        <taxon>Actinomycetes</taxon>
        <taxon>Mycobacteriales</taxon>
        <taxon>Mycobacteriaceae</taxon>
        <taxon>Mycolicibacterium</taxon>
    </lineage>
</organism>
<keyword evidence="2" id="KW-1185">Reference proteome</keyword>
<evidence type="ECO:0000313" key="2">
    <source>
        <dbReference type="Proteomes" id="UP001635816"/>
    </source>
</evidence>
<protein>
    <submittedName>
        <fullName evidence="1">Uncharacterized protein</fullName>
    </submittedName>
</protein>